<organism evidence="1 2">
    <name type="scientific">Mycobacteroides franklinii</name>
    <dbReference type="NCBI Taxonomy" id="948102"/>
    <lineage>
        <taxon>Bacteria</taxon>
        <taxon>Bacillati</taxon>
        <taxon>Actinomycetota</taxon>
        <taxon>Actinomycetes</taxon>
        <taxon>Mycobacteriales</taxon>
        <taxon>Mycobacteriaceae</taxon>
        <taxon>Mycobacteroides</taxon>
    </lineage>
</organism>
<gene>
    <name evidence="1" type="ORF">BKG76_09665</name>
</gene>
<dbReference type="OrthoDB" id="4351179at2"/>
<evidence type="ECO:0008006" key="3">
    <source>
        <dbReference type="Google" id="ProtNLM"/>
    </source>
</evidence>
<sequence length="282" mass="31955">MTDARNPWDIPEWRALGREAALVRQLIGSGATALGHANYADLTGVYYTAFFGLSIGLERLCKLILVADHAINHQGELPTQKFVKSYGHKLTILCDKVEEIANNHQLEIRYSRPKNEITSSILNCLDAFADAGRGRYANFAELGDPNLSQDEPIANWWNDVAEAILTKHYYGKRAQQGVESRAALAHALLAPYSSVLFVNETNDVMTTPLDASIRTGQAELVQRYGRYYALTIARWLADVFCELTRKAWHKQNIHAFFGVWEHLWDYAVSDDFLKTRKVWPLK</sequence>
<name>A0A1S1L2A0_9MYCO</name>
<evidence type="ECO:0000313" key="1">
    <source>
        <dbReference type="EMBL" id="OHU20984.1"/>
    </source>
</evidence>
<dbReference type="STRING" id="948102.BKG76_09665"/>
<reference evidence="1 2" key="1">
    <citation type="submission" date="2016-10" db="EMBL/GenBank/DDBJ databases">
        <title>Evaluation of Human, Veterinary and Environmental Mycobacterium chelonae Isolates by Core Genome Phylogenomic Analysis, Targeted Gene Comparison, and Anti-microbial Susceptibility Patterns: A Tale of Mistaken Identities.</title>
        <authorList>
            <person name="Fogelson S.B."/>
            <person name="Camus A.C."/>
            <person name="Lorenz W."/>
            <person name="Vasireddy R."/>
            <person name="Vasireddy S."/>
            <person name="Smith T."/>
            <person name="Brown-Elliott B.A."/>
            <person name="Wallace R.J.Jr."/>
            <person name="Hasan N.A."/>
            <person name="Reischl U."/>
            <person name="Sanchez S."/>
        </authorList>
    </citation>
    <scope>NUCLEOTIDE SEQUENCE [LARGE SCALE GENOMIC DNA]</scope>
    <source>
        <strain evidence="1 2">1559</strain>
    </source>
</reference>
<proteinExistence type="predicted"/>
<evidence type="ECO:0000313" key="2">
    <source>
        <dbReference type="Proteomes" id="UP000179616"/>
    </source>
</evidence>
<protein>
    <recommendedName>
        <fullName evidence="3">HEPN domain-containing protein</fullName>
    </recommendedName>
</protein>
<dbReference type="Proteomes" id="UP000179616">
    <property type="component" value="Unassembled WGS sequence"/>
</dbReference>
<accession>A0A1S1L2A0</accession>
<dbReference type="GeneID" id="57167069"/>
<dbReference type="AlphaFoldDB" id="A0A1S1L2A0"/>
<dbReference type="EMBL" id="MLIK01000019">
    <property type="protein sequence ID" value="OHU20984.1"/>
    <property type="molecule type" value="Genomic_DNA"/>
</dbReference>
<dbReference type="RefSeq" id="WP_070937457.1">
    <property type="nucleotide sequence ID" value="NZ_MLIK01000019.1"/>
</dbReference>
<comment type="caution">
    <text evidence="1">The sequence shown here is derived from an EMBL/GenBank/DDBJ whole genome shotgun (WGS) entry which is preliminary data.</text>
</comment>